<dbReference type="EMBL" id="LGBR01000001">
    <property type="protein sequence ID" value="KOY51905.1"/>
    <property type="molecule type" value="Genomic_DNA"/>
</dbReference>
<keyword evidence="9" id="KW-1185">Reference proteome</keyword>
<keyword evidence="3" id="KW-0812">Transmembrane</keyword>
<evidence type="ECO:0000256" key="3">
    <source>
        <dbReference type="ARBA" id="ARBA00022692"/>
    </source>
</evidence>
<dbReference type="PATRIC" id="fig|1300348.6.peg.1464"/>
<name>A0A0M9CH85_9FLAO</name>
<gene>
    <name evidence="6" type="ORF">I602_1465</name>
    <name evidence="7" type="ORF">SAMN05444353_0303</name>
</gene>
<dbReference type="InterPro" id="IPR007156">
    <property type="entry name" value="MamQ_LemA"/>
</dbReference>
<reference evidence="6 8" key="1">
    <citation type="submission" date="2015-07" db="EMBL/GenBank/DDBJ databases">
        <title>Genome of Polaribacter dokdonenesis DSW-5, isolated from seawater off Dokdo in Korea.</title>
        <authorList>
            <person name="Yoon K."/>
            <person name="Song J.Y."/>
            <person name="Kim J.F."/>
        </authorList>
    </citation>
    <scope>NUCLEOTIDE SEQUENCE [LARGE SCALE GENOMIC DNA]</scope>
    <source>
        <strain evidence="6 8">DSW-5</strain>
    </source>
</reference>
<dbReference type="GO" id="GO:0016020">
    <property type="term" value="C:membrane"/>
    <property type="evidence" value="ECO:0007669"/>
    <property type="project" value="UniProtKB-SubCell"/>
</dbReference>
<dbReference type="RefSeq" id="WP_053974050.1">
    <property type="nucleotide sequence ID" value="NZ_FNUE01000001.1"/>
</dbReference>
<evidence type="ECO:0000313" key="8">
    <source>
        <dbReference type="Proteomes" id="UP000037716"/>
    </source>
</evidence>
<dbReference type="Gene3D" id="1.20.1440.20">
    <property type="entry name" value="LemA-like domain"/>
    <property type="match status" value="1"/>
</dbReference>
<evidence type="ECO:0000313" key="9">
    <source>
        <dbReference type="Proteomes" id="UP000183071"/>
    </source>
</evidence>
<evidence type="ECO:0000256" key="2">
    <source>
        <dbReference type="ARBA" id="ARBA00008854"/>
    </source>
</evidence>
<dbReference type="OrthoDB" id="9804152at2"/>
<dbReference type="InterPro" id="IPR023353">
    <property type="entry name" value="LemA-like_dom_sf"/>
</dbReference>
<keyword evidence="4" id="KW-1133">Transmembrane helix</keyword>
<dbReference type="Proteomes" id="UP000183071">
    <property type="component" value="Unassembled WGS sequence"/>
</dbReference>
<evidence type="ECO:0000256" key="4">
    <source>
        <dbReference type="ARBA" id="ARBA00022989"/>
    </source>
</evidence>
<dbReference type="AlphaFoldDB" id="A0A0M9CH85"/>
<evidence type="ECO:0000313" key="7">
    <source>
        <dbReference type="EMBL" id="SEE00147.1"/>
    </source>
</evidence>
<dbReference type="PANTHER" id="PTHR34478:SF2">
    <property type="entry name" value="MEMBRANE PROTEIN"/>
    <property type="match status" value="1"/>
</dbReference>
<dbReference type="EMBL" id="FNUE01000001">
    <property type="protein sequence ID" value="SEE00147.1"/>
    <property type="molecule type" value="Genomic_DNA"/>
</dbReference>
<dbReference type="Proteomes" id="UP000037716">
    <property type="component" value="Unassembled WGS sequence"/>
</dbReference>
<comment type="similarity">
    <text evidence="2">Belongs to the LemA family.</text>
</comment>
<evidence type="ECO:0000256" key="1">
    <source>
        <dbReference type="ARBA" id="ARBA00004167"/>
    </source>
</evidence>
<comment type="caution">
    <text evidence="6">The sequence shown here is derived from an EMBL/GenBank/DDBJ whole genome shotgun (WGS) entry which is preliminary data.</text>
</comment>
<dbReference type="SUPFAM" id="SSF140478">
    <property type="entry name" value="LemA-like"/>
    <property type="match status" value="1"/>
</dbReference>
<accession>A0A0M9CH85</accession>
<keyword evidence="5" id="KW-0472">Membrane</keyword>
<proteinExistence type="inferred from homology"/>
<organism evidence="6 8">
    <name type="scientific">Polaribacter dokdonensis DSW-5</name>
    <dbReference type="NCBI Taxonomy" id="1300348"/>
    <lineage>
        <taxon>Bacteria</taxon>
        <taxon>Pseudomonadati</taxon>
        <taxon>Bacteroidota</taxon>
        <taxon>Flavobacteriia</taxon>
        <taxon>Flavobacteriales</taxon>
        <taxon>Flavobacteriaceae</taxon>
    </lineage>
</organism>
<dbReference type="PANTHER" id="PTHR34478">
    <property type="entry name" value="PROTEIN LEMA"/>
    <property type="match status" value="1"/>
</dbReference>
<dbReference type="Pfam" id="PF04011">
    <property type="entry name" value="LemA"/>
    <property type="match status" value="1"/>
</dbReference>
<dbReference type="STRING" id="1300348.I602_1465"/>
<comment type="subcellular location">
    <subcellularLocation>
        <location evidence="1">Membrane</location>
        <topology evidence="1">Single-pass membrane protein</topology>
    </subcellularLocation>
</comment>
<evidence type="ECO:0000256" key="5">
    <source>
        <dbReference type="ARBA" id="ARBA00023136"/>
    </source>
</evidence>
<sequence length="203" mass="22513">MKKWLIPVIIIGVIAFAIYSWAKGFNNEAVVLQEDAKTTWSNVESAYQRRNDLIGNLVKTVQGAADFEKSTLTEVINARAKATSTTIDAGSLTAENMAQFQQAQAGLSGALSKLLVSVERYPDLKANANFLELQSQLEGTENRINVARDRFNEGVNKYNKHIKIFPNSVLAGMFNFEEMDRYKANPGSENAPDVNFDFNKKAA</sequence>
<protein>
    <submittedName>
        <fullName evidence="6">LemA family protein</fullName>
    </submittedName>
    <submittedName>
        <fullName evidence="7">LemA protein</fullName>
    </submittedName>
</protein>
<evidence type="ECO:0000313" key="6">
    <source>
        <dbReference type="EMBL" id="KOY51905.1"/>
    </source>
</evidence>
<reference evidence="7 9" key="2">
    <citation type="submission" date="2016-10" db="EMBL/GenBank/DDBJ databases">
        <authorList>
            <person name="Varghese N."/>
            <person name="Submissions S."/>
        </authorList>
    </citation>
    <scope>NUCLEOTIDE SEQUENCE [LARGE SCALE GENOMIC DNA]</scope>
    <source>
        <strain evidence="7 9">DSW-5</strain>
    </source>
</reference>